<feature type="compositionally biased region" description="Polar residues" evidence="1">
    <location>
        <begin position="66"/>
        <end position="76"/>
    </location>
</feature>
<feature type="region of interest" description="Disordered" evidence="1">
    <location>
        <begin position="66"/>
        <end position="92"/>
    </location>
</feature>
<keyword evidence="3" id="KW-1185">Reference proteome</keyword>
<evidence type="ECO:0000313" key="3">
    <source>
        <dbReference type="Proteomes" id="UP000789570"/>
    </source>
</evidence>
<gene>
    <name evidence="2" type="ORF">FCALED_LOCUS878</name>
</gene>
<proteinExistence type="predicted"/>
<dbReference type="EMBL" id="CAJVPQ010000099">
    <property type="protein sequence ID" value="CAG8445663.1"/>
    <property type="molecule type" value="Genomic_DNA"/>
</dbReference>
<dbReference type="Proteomes" id="UP000789570">
    <property type="component" value="Unassembled WGS sequence"/>
</dbReference>
<evidence type="ECO:0000256" key="1">
    <source>
        <dbReference type="SAM" id="MobiDB-lite"/>
    </source>
</evidence>
<evidence type="ECO:0000313" key="2">
    <source>
        <dbReference type="EMBL" id="CAG8445663.1"/>
    </source>
</evidence>
<dbReference type="OrthoDB" id="2386077at2759"/>
<comment type="caution">
    <text evidence="2">The sequence shown here is derived from an EMBL/GenBank/DDBJ whole genome shotgun (WGS) entry which is preliminary data.</text>
</comment>
<dbReference type="AlphaFoldDB" id="A0A9N8VBT4"/>
<organism evidence="2 3">
    <name type="scientific">Funneliformis caledonium</name>
    <dbReference type="NCBI Taxonomy" id="1117310"/>
    <lineage>
        <taxon>Eukaryota</taxon>
        <taxon>Fungi</taxon>
        <taxon>Fungi incertae sedis</taxon>
        <taxon>Mucoromycota</taxon>
        <taxon>Glomeromycotina</taxon>
        <taxon>Glomeromycetes</taxon>
        <taxon>Glomerales</taxon>
        <taxon>Glomeraceae</taxon>
        <taxon>Funneliformis</taxon>
    </lineage>
</organism>
<sequence>MSLNLWPSNNDIEEILNQLFPHNLLVSNSLASYEYVLQKKKSIGINSNKPIMINTFNSQTITSSNLTLSSPTQSIHSSRKRKKVDRSKFDVM</sequence>
<protein>
    <submittedName>
        <fullName evidence="2">14481_t:CDS:1</fullName>
    </submittedName>
</protein>
<reference evidence="2" key="1">
    <citation type="submission" date="2021-06" db="EMBL/GenBank/DDBJ databases">
        <authorList>
            <person name="Kallberg Y."/>
            <person name="Tangrot J."/>
            <person name="Rosling A."/>
        </authorList>
    </citation>
    <scope>NUCLEOTIDE SEQUENCE</scope>
    <source>
        <strain evidence="2">UK204</strain>
    </source>
</reference>
<accession>A0A9N8VBT4</accession>
<name>A0A9N8VBT4_9GLOM</name>